<feature type="domain" description="CBS" evidence="3">
    <location>
        <begin position="114"/>
        <end position="167"/>
    </location>
</feature>
<dbReference type="PANTHER" id="PTHR43080:SF2">
    <property type="entry name" value="CBS DOMAIN-CONTAINING PROTEIN"/>
    <property type="match status" value="1"/>
</dbReference>
<evidence type="ECO:0000256" key="1">
    <source>
        <dbReference type="ARBA" id="ARBA00023122"/>
    </source>
</evidence>
<dbReference type="EMBL" id="FWXV01000011">
    <property type="protein sequence ID" value="SMD25440.1"/>
    <property type="molecule type" value="Genomic_DNA"/>
</dbReference>
<dbReference type="Pfam" id="PF00571">
    <property type="entry name" value="CBS"/>
    <property type="match status" value="2"/>
</dbReference>
<sequence>MPGSLVGDVVAADRGKVFLLRAHELASSYPTVRPDTPVIEAARLLAGQDLPGLIVVDDRGAPWTILAGTQVLRLAVPHYCQDDPNLARVIDEAAADVFLRGLGERTVQESLPGERPELPVVHPDATVLEVAAVMARTRVPLVAVAESDGVLQGAITLDSLLDRVLAQ</sequence>
<dbReference type="PANTHER" id="PTHR43080">
    <property type="entry name" value="CBS DOMAIN-CONTAINING PROTEIN CBSX3, MITOCHONDRIAL"/>
    <property type="match status" value="1"/>
</dbReference>
<accession>A0A1Y5Y424</accession>
<dbReference type="RefSeq" id="WP_200825974.1">
    <property type="nucleotide sequence ID" value="NZ_FWXV01000011.1"/>
</dbReference>
<dbReference type="SUPFAM" id="SSF54631">
    <property type="entry name" value="CBS-domain pair"/>
    <property type="match status" value="1"/>
</dbReference>
<dbReference type="InterPro" id="IPR051257">
    <property type="entry name" value="Diverse_CBS-Domain"/>
</dbReference>
<dbReference type="PROSITE" id="PS51371">
    <property type="entry name" value="CBS"/>
    <property type="match status" value="1"/>
</dbReference>
<dbReference type="Gene3D" id="3.10.580.10">
    <property type="entry name" value="CBS-domain"/>
    <property type="match status" value="1"/>
</dbReference>
<evidence type="ECO:0000313" key="4">
    <source>
        <dbReference type="EMBL" id="SMD25440.1"/>
    </source>
</evidence>
<dbReference type="Proteomes" id="UP000192674">
    <property type="component" value="Unassembled WGS sequence"/>
</dbReference>
<keyword evidence="1 2" id="KW-0129">CBS domain</keyword>
<proteinExistence type="predicted"/>
<evidence type="ECO:0000259" key="3">
    <source>
        <dbReference type="PROSITE" id="PS51371"/>
    </source>
</evidence>
<organism evidence="4 5">
    <name type="scientific">Kibdelosporangium aridum</name>
    <dbReference type="NCBI Taxonomy" id="2030"/>
    <lineage>
        <taxon>Bacteria</taxon>
        <taxon>Bacillati</taxon>
        <taxon>Actinomycetota</taxon>
        <taxon>Actinomycetes</taxon>
        <taxon>Pseudonocardiales</taxon>
        <taxon>Pseudonocardiaceae</taxon>
        <taxon>Kibdelosporangium</taxon>
    </lineage>
</organism>
<dbReference type="InterPro" id="IPR046342">
    <property type="entry name" value="CBS_dom_sf"/>
</dbReference>
<keyword evidence="5" id="KW-1185">Reference proteome</keyword>
<dbReference type="InterPro" id="IPR000644">
    <property type="entry name" value="CBS_dom"/>
</dbReference>
<reference evidence="4 5" key="1">
    <citation type="submission" date="2017-04" db="EMBL/GenBank/DDBJ databases">
        <authorList>
            <person name="Afonso C.L."/>
            <person name="Miller P.J."/>
            <person name="Scott M.A."/>
            <person name="Spackman E."/>
            <person name="Goraichik I."/>
            <person name="Dimitrov K.M."/>
            <person name="Suarez D.L."/>
            <person name="Swayne D.E."/>
        </authorList>
    </citation>
    <scope>NUCLEOTIDE SEQUENCE [LARGE SCALE GENOMIC DNA]</scope>
    <source>
        <strain evidence="4 5">DSM 43828</strain>
    </source>
</reference>
<gene>
    <name evidence="4" type="ORF">SAMN05661093_09126</name>
</gene>
<protein>
    <submittedName>
        <fullName evidence="4">CBS domain-containing protein</fullName>
    </submittedName>
</protein>
<dbReference type="SMART" id="SM00116">
    <property type="entry name" value="CBS"/>
    <property type="match status" value="2"/>
</dbReference>
<evidence type="ECO:0000256" key="2">
    <source>
        <dbReference type="PROSITE-ProRule" id="PRU00703"/>
    </source>
</evidence>
<dbReference type="AlphaFoldDB" id="A0A1Y5Y424"/>
<evidence type="ECO:0000313" key="5">
    <source>
        <dbReference type="Proteomes" id="UP000192674"/>
    </source>
</evidence>
<name>A0A1Y5Y424_KIBAR</name>
<dbReference type="CDD" id="cd17788">
    <property type="entry name" value="CBS_pair_bac"/>
    <property type="match status" value="1"/>
</dbReference>